<keyword evidence="4 7" id="KW-0479">Metal-binding</keyword>
<dbReference type="Pfam" id="PF04389">
    <property type="entry name" value="Peptidase_M28"/>
    <property type="match status" value="1"/>
</dbReference>
<dbReference type="GeneID" id="72063921"/>
<dbReference type="GO" id="GO:0046872">
    <property type="term" value="F:metal ion binding"/>
    <property type="evidence" value="ECO:0007669"/>
    <property type="project" value="UniProtKB-KW"/>
</dbReference>
<protein>
    <recommendedName>
        <fullName evidence="7">Peptide hydrolase</fullName>
        <ecNumber evidence="7">3.4.-.-</ecNumber>
    </recommendedName>
</protein>
<feature type="signal peptide" evidence="7">
    <location>
        <begin position="1"/>
        <end position="19"/>
    </location>
</feature>
<dbReference type="Gene3D" id="3.40.630.10">
    <property type="entry name" value="Zn peptidases"/>
    <property type="match status" value="1"/>
</dbReference>
<dbReference type="CDD" id="cd04816">
    <property type="entry name" value="PA_SaNapH_like"/>
    <property type="match status" value="1"/>
</dbReference>
<evidence type="ECO:0000256" key="2">
    <source>
        <dbReference type="ARBA" id="ARBA00005634"/>
    </source>
</evidence>
<dbReference type="AlphaFoldDB" id="A0A9Q8V6Z5"/>
<evidence type="ECO:0000313" key="10">
    <source>
        <dbReference type="EMBL" id="UNI15425.1"/>
    </source>
</evidence>
<reference evidence="10" key="1">
    <citation type="submission" date="2021-11" db="EMBL/GenBank/DDBJ databases">
        <title>Purpureocillium_takamizusanense_genome.</title>
        <authorList>
            <person name="Nguyen N.-H."/>
        </authorList>
    </citation>
    <scope>NUCLEOTIDE SEQUENCE</scope>
    <source>
        <strain evidence="10">PT3</strain>
    </source>
</reference>
<dbReference type="PANTHER" id="PTHR12147:SF26">
    <property type="entry name" value="PEPTIDASE M28 DOMAIN-CONTAINING PROTEIN"/>
    <property type="match status" value="1"/>
</dbReference>
<dbReference type="InterPro" id="IPR045175">
    <property type="entry name" value="M28_fam"/>
</dbReference>
<comment type="similarity">
    <text evidence="2">Belongs to the peptidase M28 family. M28B subfamily.</text>
</comment>
<evidence type="ECO:0000259" key="9">
    <source>
        <dbReference type="Pfam" id="PF04389"/>
    </source>
</evidence>
<sequence length="489" mass="53109">MKVLRSLLYAALLAGGVLGKELTEPGQIEQEIELKELQRILWNFNKIARDNGGNRAYGLPGYNASMDFVLERVQKRFGKHMNTYVQGFTHLFETTRNITLKGPDGKEAVVVGLMYNTATPLPGGVSAPLVNTPVDDTRGSACFEDQWKGLDVAGKIALIKRGVCPVADKLKLAKAGGALAAVLYNQASGEIPGATLSAENIGKLVPVGVTTLENGEAWSKRVAAGERLTVTLVVDAVTETRPSWNIISETKEGDPSNVVMLGAHLDGVQAGPGINDDGSGSAALLVIMEEFTKYKGFKNKIRFAWWGAEESGLVGSLYYASQLPEEEADRIKFYFNYDMIASNIPQYAVYADNDAHMYGATPLYDYLKADERPAAYSKFGSSSDYVGFLKLGIPSSGIFTGAGMPWDHCYHKACDDLQNINWDTLMVNTKAAAHVAAKFAISLQGVPSRNKTSANPKSRREVRRSFDEWSTTARIIEKTHNCGTGSSVV</sequence>
<gene>
    <name evidence="10" type="ORF">JDV02_001960</name>
</gene>
<dbReference type="InterPro" id="IPR046450">
    <property type="entry name" value="PA_dom_sf"/>
</dbReference>
<dbReference type="SUPFAM" id="SSF52025">
    <property type="entry name" value="PA domain"/>
    <property type="match status" value="1"/>
</dbReference>
<feature type="chain" id="PRO_5040538603" description="Peptide hydrolase" evidence="7">
    <location>
        <begin position="20"/>
        <end position="489"/>
    </location>
</feature>
<dbReference type="Proteomes" id="UP000829364">
    <property type="component" value="Chromosome 2"/>
</dbReference>
<evidence type="ECO:0000256" key="4">
    <source>
        <dbReference type="ARBA" id="ARBA00022723"/>
    </source>
</evidence>
<dbReference type="GO" id="GO:0008235">
    <property type="term" value="F:metalloexopeptidase activity"/>
    <property type="evidence" value="ECO:0007669"/>
    <property type="project" value="InterPro"/>
</dbReference>
<dbReference type="RefSeq" id="XP_047838906.1">
    <property type="nucleotide sequence ID" value="XM_047982936.1"/>
</dbReference>
<proteinExistence type="inferred from homology"/>
<evidence type="ECO:0000313" key="11">
    <source>
        <dbReference type="Proteomes" id="UP000829364"/>
    </source>
</evidence>
<evidence type="ECO:0000256" key="6">
    <source>
        <dbReference type="ARBA" id="ARBA00022833"/>
    </source>
</evidence>
<evidence type="ECO:0000256" key="7">
    <source>
        <dbReference type="RuleBase" id="RU361240"/>
    </source>
</evidence>
<evidence type="ECO:0000256" key="1">
    <source>
        <dbReference type="ARBA" id="ARBA00001947"/>
    </source>
</evidence>
<dbReference type="KEGG" id="ptkz:JDV02_001960"/>
<keyword evidence="5 7" id="KW-0378">Hydrolase</keyword>
<evidence type="ECO:0000256" key="3">
    <source>
        <dbReference type="ARBA" id="ARBA00022670"/>
    </source>
</evidence>
<feature type="domain" description="PA" evidence="8">
    <location>
        <begin position="125"/>
        <end position="218"/>
    </location>
</feature>
<evidence type="ECO:0000256" key="5">
    <source>
        <dbReference type="ARBA" id="ARBA00022801"/>
    </source>
</evidence>
<evidence type="ECO:0000259" key="8">
    <source>
        <dbReference type="Pfam" id="PF02225"/>
    </source>
</evidence>
<dbReference type="GO" id="GO:0006508">
    <property type="term" value="P:proteolysis"/>
    <property type="evidence" value="ECO:0007669"/>
    <property type="project" value="UniProtKB-KW"/>
</dbReference>
<feature type="domain" description="Peptidase M28" evidence="9">
    <location>
        <begin position="245"/>
        <end position="435"/>
    </location>
</feature>
<keyword evidence="6 7" id="KW-0862">Zinc</keyword>
<comment type="cofactor">
    <cofactor evidence="1">
        <name>Zn(2+)</name>
        <dbReference type="ChEBI" id="CHEBI:29105"/>
    </cofactor>
</comment>
<dbReference type="Pfam" id="PF02225">
    <property type="entry name" value="PA"/>
    <property type="match status" value="1"/>
</dbReference>
<dbReference type="PANTHER" id="PTHR12147">
    <property type="entry name" value="METALLOPEPTIDASE M28 FAMILY MEMBER"/>
    <property type="match status" value="1"/>
</dbReference>
<dbReference type="OrthoDB" id="10013407at2759"/>
<keyword evidence="11" id="KW-1185">Reference proteome</keyword>
<accession>A0A9Q8V6Z5</accession>
<name>A0A9Q8V6Z5_9HYPO</name>
<dbReference type="EC" id="3.4.-.-" evidence="7"/>
<dbReference type="InterPro" id="IPR003137">
    <property type="entry name" value="PA_domain"/>
</dbReference>
<organism evidence="10 11">
    <name type="scientific">Purpureocillium takamizusanense</name>
    <dbReference type="NCBI Taxonomy" id="2060973"/>
    <lineage>
        <taxon>Eukaryota</taxon>
        <taxon>Fungi</taxon>
        <taxon>Dikarya</taxon>
        <taxon>Ascomycota</taxon>
        <taxon>Pezizomycotina</taxon>
        <taxon>Sordariomycetes</taxon>
        <taxon>Hypocreomycetidae</taxon>
        <taxon>Hypocreales</taxon>
        <taxon>Ophiocordycipitaceae</taxon>
        <taxon>Purpureocillium</taxon>
    </lineage>
</organism>
<dbReference type="SUPFAM" id="SSF53187">
    <property type="entry name" value="Zn-dependent exopeptidases"/>
    <property type="match status" value="1"/>
</dbReference>
<keyword evidence="7" id="KW-0732">Signal</keyword>
<dbReference type="EMBL" id="CP086355">
    <property type="protein sequence ID" value="UNI15425.1"/>
    <property type="molecule type" value="Genomic_DNA"/>
</dbReference>
<dbReference type="Gene3D" id="3.50.30.30">
    <property type="match status" value="1"/>
</dbReference>
<keyword evidence="3 7" id="KW-0645">Protease</keyword>
<dbReference type="InterPro" id="IPR007484">
    <property type="entry name" value="Peptidase_M28"/>
</dbReference>